<dbReference type="VEuPathDB" id="MicrosporidiaDB:DI09_10p200"/>
<dbReference type="GeneID" id="25257975"/>
<dbReference type="InterPro" id="IPR001515">
    <property type="entry name" value="Ribosomal_eL32"/>
</dbReference>
<evidence type="ECO:0000313" key="4">
    <source>
        <dbReference type="EMBL" id="KGG53123.1"/>
    </source>
</evidence>
<reference evidence="4 5" key="1">
    <citation type="submission" date="2014-04" db="EMBL/GenBank/DDBJ databases">
        <title>A new species of microsporidia sheds light on the evolution of extreme parasitism.</title>
        <authorList>
            <person name="Haag K.L."/>
            <person name="James T.Y."/>
            <person name="Larsson R."/>
            <person name="Schaer T.M."/>
            <person name="Refardt D."/>
            <person name="Pombert J.-F."/>
            <person name="Ebert D."/>
        </authorList>
    </citation>
    <scope>NUCLEOTIDE SEQUENCE [LARGE SCALE GENOMIC DNA]</scope>
    <source>
        <strain evidence="4 5">UGP3</strain>
        <tissue evidence="4">Spores</tissue>
    </source>
</reference>
<dbReference type="AlphaFoldDB" id="A0A098VVF1"/>
<organism evidence="4 5">
    <name type="scientific">Mitosporidium daphniae</name>
    <dbReference type="NCBI Taxonomy" id="1485682"/>
    <lineage>
        <taxon>Eukaryota</taxon>
        <taxon>Fungi</taxon>
        <taxon>Fungi incertae sedis</taxon>
        <taxon>Microsporidia</taxon>
        <taxon>Mitosporidium</taxon>
    </lineage>
</organism>
<dbReference type="SUPFAM" id="SSF52042">
    <property type="entry name" value="Ribosomal protein L32e"/>
    <property type="match status" value="1"/>
</dbReference>
<dbReference type="RefSeq" id="XP_013239550.1">
    <property type="nucleotide sequence ID" value="XM_013384096.1"/>
</dbReference>
<dbReference type="PANTHER" id="PTHR23413:SF1">
    <property type="entry name" value="RIBOSOMAL PROTEIN L32"/>
    <property type="match status" value="1"/>
</dbReference>
<dbReference type="SMART" id="SM01393">
    <property type="entry name" value="Ribosomal_L32e"/>
    <property type="match status" value="1"/>
</dbReference>
<dbReference type="GO" id="GO:0022625">
    <property type="term" value="C:cytosolic large ribosomal subunit"/>
    <property type="evidence" value="ECO:0007669"/>
    <property type="project" value="TreeGrafter"/>
</dbReference>
<protein>
    <recommendedName>
        <fullName evidence="6">60S ribosomal protein L32</fullName>
    </recommendedName>
</protein>
<evidence type="ECO:0000256" key="2">
    <source>
        <dbReference type="ARBA" id="ARBA00022980"/>
    </source>
</evidence>
<name>A0A098VVF1_9MICR</name>
<proteinExistence type="inferred from homology"/>
<comment type="caution">
    <text evidence="4">The sequence shown here is derived from an EMBL/GenBank/DDBJ whole genome shotgun (WGS) entry which is preliminary data.</text>
</comment>
<dbReference type="InterPro" id="IPR036351">
    <property type="entry name" value="Ribosomal_eL32_sf"/>
</dbReference>
<accession>A0A098VVF1</accession>
<gene>
    <name evidence="4" type="ORF">DI09_10p200</name>
</gene>
<dbReference type="EMBL" id="JMKJ01000011">
    <property type="protein sequence ID" value="KGG53123.1"/>
    <property type="molecule type" value="Genomic_DNA"/>
</dbReference>
<keyword evidence="3" id="KW-0687">Ribonucleoprotein</keyword>
<keyword evidence="5" id="KW-1185">Reference proteome</keyword>
<dbReference type="Pfam" id="PF01655">
    <property type="entry name" value="Ribosomal_L32e"/>
    <property type="match status" value="1"/>
</dbReference>
<comment type="similarity">
    <text evidence="1">Belongs to the eukaryotic ribosomal protein eL32 family.</text>
</comment>
<keyword evidence="2" id="KW-0689">Ribosomal protein</keyword>
<dbReference type="HOGENOM" id="CLU_071479_4_1_1"/>
<evidence type="ECO:0000313" key="5">
    <source>
        <dbReference type="Proteomes" id="UP000029725"/>
    </source>
</evidence>
<dbReference type="OrthoDB" id="268693at2759"/>
<evidence type="ECO:0000256" key="1">
    <source>
        <dbReference type="ARBA" id="ARBA00008431"/>
    </source>
</evidence>
<sequence length="130" mass="15074">MAAKIPIIKKRTKKFIRHQSDRFTSVKPSWRRPKGIDNRVRRRFSGQIQMPKIGFGSNKLTKFLMPNGLRRFVIRNVKELELLMMHNSTYAAEVAHNVCAQKRLAIVNRARELNVKLTNGYARLQISEAA</sequence>
<dbReference type="GO" id="GO:0003735">
    <property type="term" value="F:structural constituent of ribosome"/>
    <property type="evidence" value="ECO:0007669"/>
    <property type="project" value="InterPro"/>
</dbReference>
<evidence type="ECO:0000256" key="3">
    <source>
        <dbReference type="ARBA" id="ARBA00023274"/>
    </source>
</evidence>
<dbReference type="CDD" id="cd00513">
    <property type="entry name" value="Ribosomal_L32_L32e"/>
    <property type="match status" value="1"/>
</dbReference>
<dbReference type="PANTHER" id="PTHR23413">
    <property type="entry name" value="60S RIBOSOMAL PROTEIN L32 AND DNA-DIRECTED RNA POLYMERASE II, SUBUNIT N"/>
    <property type="match status" value="1"/>
</dbReference>
<evidence type="ECO:0008006" key="6">
    <source>
        <dbReference type="Google" id="ProtNLM"/>
    </source>
</evidence>
<dbReference type="Proteomes" id="UP000029725">
    <property type="component" value="Unassembled WGS sequence"/>
</dbReference>
<dbReference type="GO" id="GO:0006412">
    <property type="term" value="P:translation"/>
    <property type="evidence" value="ECO:0007669"/>
    <property type="project" value="InterPro"/>
</dbReference>